<dbReference type="PROSITE" id="PS51296">
    <property type="entry name" value="RIESKE"/>
    <property type="match status" value="1"/>
</dbReference>
<dbReference type="Pfam" id="PF19112">
    <property type="entry name" value="VanA_C"/>
    <property type="match status" value="1"/>
</dbReference>
<dbReference type="Pfam" id="PF00355">
    <property type="entry name" value="Rieske"/>
    <property type="match status" value="1"/>
</dbReference>
<keyword evidence="2" id="KW-0479">Metal-binding</keyword>
<dbReference type="InterPro" id="IPR044043">
    <property type="entry name" value="VanA_C_cat"/>
</dbReference>
<evidence type="ECO:0000313" key="7">
    <source>
        <dbReference type="EMBL" id="MUI11363.1"/>
    </source>
</evidence>
<dbReference type="Gene3D" id="3.90.380.10">
    <property type="entry name" value="Naphthalene 1,2-dioxygenase Alpha Subunit, Chain A, domain 1"/>
    <property type="match status" value="1"/>
</dbReference>
<keyword evidence="8" id="KW-1185">Reference proteome</keyword>
<keyword evidence="5" id="KW-0411">Iron-sulfur</keyword>
<evidence type="ECO:0000256" key="3">
    <source>
        <dbReference type="ARBA" id="ARBA00023002"/>
    </source>
</evidence>
<evidence type="ECO:0000256" key="1">
    <source>
        <dbReference type="ARBA" id="ARBA00022714"/>
    </source>
</evidence>
<name>A0A6I3XBA6_9BURK</name>
<proteinExistence type="predicted"/>
<dbReference type="PANTHER" id="PTHR21266:SF60">
    <property type="entry name" value="3-KETOSTEROID-9-ALPHA-MONOOXYGENASE, OXYGENASE COMPONENT"/>
    <property type="match status" value="1"/>
</dbReference>
<dbReference type="InterPro" id="IPR036922">
    <property type="entry name" value="Rieske_2Fe-2S_sf"/>
</dbReference>
<dbReference type="InterPro" id="IPR017941">
    <property type="entry name" value="Rieske_2Fe-2S"/>
</dbReference>
<evidence type="ECO:0000313" key="8">
    <source>
        <dbReference type="Proteomes" id="UP000431684"/>
    </source>
</evidence>
<dbReference type="InterPro" id="IPR050584">
    <property type="entry name" value="Cholesterol_7-desaturase"/>
</dbReference>
<dbReference type="EMBL" id="WNWM01000002">
    <property type="protein sequence ID" value="MUI11363.1"/>
    <property type="molecule type" value="Genomic_DNA"/>
</dbReference>
<dbReference type="PANTHER" id="PTHR21266">
    <property type="entry name" value="IRON-SULFUR DOMAIN CONTAINING PROTEIN"/>
    <property type="match status" value="1"/>
</dbReference>
<organism evidence="7 8">
    <name type="scientific">Pseudoduganella dura</name>
    <dbReference type="NCBI Taxonomy" id="321982"/>
    <lineage>
        <taxon>Bacteria</taxon>
        <taxon>Pseudomonadati</taxon>
        <taxon>Pseudomonadota</taxon>
        <taxon>Betaproteobacteria</taxon>
        <taxon>Burkholderiales</taxon>
        <taxon>Oxalobacteraceae</taxon>
        <taxon>Telluria group</taxon>
        <taxon>Pseudoduganella</taxon>
    </lineage>
</organism>
<dbReference type="SUPFAM" id="SSF55961">
    <property type="entry name" value="Bet v1-like"/>
    <property type="match status" value="1"/>
</dbReference>
<accession>A0A6I3XBA6</accession>
<sequence length="351" mass="39473">MYVRNCWYVAAWNHEIKENALFSCMIINQPLVIYRKADGALAAFENRCCHRGAPLSMGRREGDNLRCLYHGLKFAPDGRCIEIPGQDRIPNNACVKTFPVIEAHSWIWVWMGDPALADPDLIPRAMALDTPGWQSRSGHIEYETYYQLINDNLLDFSHLGYVHPTSFATSEDWAFTRPKITRVPRGLRIERWVTDQPSAHGVDAPRVDIWNRYDFLLPGIIVMDAHAVEAGGAQRNDMGPPDLTKTPALFTQYSCQAVTPVSDHRSRYSYSVLMPDHLAGNGMLDGFWAGTLAAFEEDRIIIEAQASINRLDPDRAPVPTSFDAALGQFRWLIEKMVKEEQSVSAAPVVAA</sequence>
<keyword evidence="3" id="KW-0560">Oxidoreductase</keyword>
<dbReference type="Proteomes" id="UP000431684">
    <property type="component" value="Unassembled WGS sequence"/>
</dbReference>
<evidence type="ECO:0000256" key="5">
    <source>
        <dbReference type="ARBA" id="ARBA00023014"/>
    </source>
</evidence>
<dbReference type="OrthoDB" id="9769355at2"/>
<protein>
    <submittedName>
        <fullName evidence="7">Rieske 2Fe-2S domain-containing protein</fullName>
    </submittedName>
</protein>
<evidence type="ECO:0000256" key="4">
    <source>
        <dbReference type="ARBA" id="ARBA00023004"/>
    </source>
</evidence>
<dbReference type="Gene3D" id="2.102.10.10">
    <property type="entry name" value="Rieske [2Fe-2S] iron-sulphur domain"/>
    <property type="match status" value="1"/>
</dbReference>
<evidence type="ECO:0000256" key="2">
    <source>
        <dbReference type="ARBA" id="ARBA00022723"/>
    </source>
</evidence>
<gene>
    <name evidence="7" type="ORF">GJV26_02500</name>
</gene>
<keyword evidence="4" id="KW-0408">Iron</keyword>
<dbReference type="SUPFAM" id="SSF50022">
    <property type="entry name" value="ISP domain"/>
    <property type="match status" value="1"/>
</dbReference>
<evidence type="ECO:0000259" key="6">
    <source>
        <dbReference type="PROSITE" id="PS51296"/>
    </source>
</evidence>
<dbReference type="GO" id="GO:0016491">
    <property type="term" value="F:oxidoreductase activity"/>
    <property type="evidence" value="ECO:0007669"/>
    <property type="project" value="UniProtKB-KW"/>
</dbReference>
<feature type="domain" description="Rieske" evidence="6">
    <location>
        <begin position="7"/>
        <end position="109"/>
    </location>
</feature>
<dbReference type="CDD" id="cd08878">
    <property type="entry name" value="RHO_alpha_C_DMO-like"/>
    <property type="match status" value="1"/>
</dbReference>
<reference evidence="7 8" key="1">
    <citation type="submission" date="2019-11" db="EMBL/GenBank/DDBJ databases">
        <title>Draft Genome Sequences of Six Type Strains of the Genus Massilia.</title>
        <authorList>
            <person name="Miess H."/>
            <person name="Frediansyah A."/>
            <person name="Goeker M."/>
            <person name="Gross H."/>
        </authorList>
    </citation>
    <scope>NUCLEOTIDE SEQUENCE [LARGE SCALE GENOMIC DNA]</scope>
    <source>
        <strain evidence="7 8">DSM 17513</strain>
    </source>
</reference>
<dbReference type="GO" id="GO:0046872">
    <property type="term" value="F:metal ion binding"/>
    <property type="evidence" value="ECO:0007669"/>
    <property type="project" value="UniProtKB-KW"/>
</dbReference>
<dbReference type="RefSeq" id="WP_155707367.1">
    <property type="nucleotide sequence ID" value="NZ_BMWU01000016.1"/>
</dbReference>
<dbReference type="GO" id="GO:0051537">
    <property type="term" value="F:2 iron, 2 sulfur cluster binding"/>
    <property type="evidence" value="ECO:0007669"/>
    <property type="project" value="UniProtKB-KW"/>
</dbReference>
<comment type="caution">
    <text evidence="7">The sequence shown here is derived from an EMBL/GenBank/DDBJ whole genome shotgun (WGS) entry which is preliminary data.</text>
</comment>
<keyword evidence="1" id="KW-0001">2Fe-2S</keyword>
<dbReference type="AlphaFoldDB" id="A0A6I3XBA6"/>